<protein>
    <submittedName>
        <fullName evidence="1">Uncharacterized protein</fullName>
    </submittedName>
</protein>
<name>X0TWL4_9ZZZZ</name>
<evidence type="ECO:0000313" key="1">
    <source>
        <dbReference type="EMBL" id="GAF92532.1"/>
    </source>
</evidence>
<organism evidence="1">
    <name type="scientific">marine sediment metagenome</name>
    <dbReference type="NCBI Taxonomy" id="412755"/>
    <lineage>
        <taxon>unclassified sequences</taxon>
        <taxon>metagenomes</taxon>
        <taxon>ecological metagenomes</taxon>
    </lineage>
</organism>
<reference evidence="1" key="1">
    <citation type="journal article" date="2014" name="Front. Microbiol.">
        <title>High frequency of phylogenetically diverse reductive dehalogenase-homologous genes in deep subseafloor sedimentary metagenomes.</title>
        <authorList>
            <person name="Kawai M."/>
            <person name="Futagami T."/>
            <person name="Toyoda A."/>
            <person name="Takaki Y."/>
            <person name="Nishi S."/>
            <person name="Hori S."/>
            <person name="Arai W."/>
            <person name="Tsubouchi T."/>
            <person name="Morono Y."/>
            <person name="Uchiyama I."/>
            <person name="Ito T."/>
            <person name="Fujiyama A."/>
            <person name="Inagaki F."/>
            <person name="Takami H."/>
        </authorList>
    </citation>
    <scope>NUCLEOTIDE SEQUENCE</scope>
    <source>
        <strain evidence="1">Expedition CK06-06</strain>
    </source>
</reference>
<sequence length="31" mass="3718">PKKELSRERDQNKKTKNTTYTTFKLETTSIM</sequence>
<gene>
    <name evidence="1" type="ORF">S01H1_21146</name>
</gene>
<feature type="non-terminal residue" evidence="1">
    <location>
        <position position="1"/>
    </location>
</feature>
<dbReference type="AlphaFoldDB" id="X0TWL4"/>
<accession>X0TWL4</accession>
<comment type="caution">
    <text evidence="1">The sequence shown here is derived from an EMBL/GenBank/DDBJ whole genome shotgun (WGS) entry which is preliminary data.</text>
</comment>
<proteinExistence type="predicted"/>
<dbReference type="EMBL" id="BARS01011676">
    <property type="protein sequence ID" value="GAF92532.1"/>
    <property type="molecule type" value="Genomic_DNA"/>
</dbReference>